<dbReference type="SMART" id="SM00248">
    <property type="entry name" value="ANK"/>
    <property type="match status" value="16"/>
</dbReference>
<name>A2DM94_TRIV3</name>
<dbReference type="AlphaFoldDB" id="A2DM94"/>
<keyword evidence="1" id="KW-0677">Repeat</keyword>
<feature type="repeat" description="ANK" evidence="3">
    <location>
        <begin position="180"/>
        <end position="212"/>
    </location>
</feature>
<organism evidence="5 6">
    <name type="scientific">Trichomonas vaginalis (strain ATCC PRA-98 / G3)</name>
    <dbReference type="NCBI Taxonomy" id="412133"/>
    <lineage>
        <taxon>Eukaryota</taxon>
        <taxon>Metamonada</taxon>
        <taxon>Parabasalia</taxon>
        <taxon>Trichomonadida</taxon>
        <taxon>Trichomonadidae</taxon>
        <taxon>Trichomonas</taxon>
    </lineage>
</organism>
<dbReference type="PROSITE" id="PS50010">
    <property type="entry name" value="DH_2"/>
    <property type="match status" value="1"/>
</dbReference>
<dbReference type="InterPro" id="IPR002110">
    <property type="entry name" value="Ankyrin_rpt"/>
</dbReference>
<dbReference type="VEuPathDB" id="TrichDB:TVAG_083690"/>
<dbReference type="SUPFAM" id="SSF48065">
    <property type="entry name" value="DBL homology domain (DH-domain)"/>
    <property type="match status" value="1"/>
</dbReference>
<dbReference type="InParanoid" id="A2DM94"/>
<dbReference type="InterPro" id="IPR035899">
    <property type="entry name" value="DBL_dom_sf"/>
</dbReference>
<protein>
    <recommendedName>
        <fullName evidence="4">DH domain-containing protein</fullName>
    </recommendedName>
</protein>
<accession>A2DM94</accession>
<dbReference type="InterPro" id="IPR000219">
    <property type="entry name" value="DH_dom"/>
</dbReference>
<dbReference type="Gene3D" id="1.25.40.20">
    <property type="entry name" value="Ankyrin repeat-containing domain"/>
    <property type="match status" value="4"/>
</dbReference>
<dbReference type="PROSITE" id="PS50297">
    <property type="entry name" value="ANK_REP_REGION"/>
    <property type="match status" value="2"/>
</dbReference>
<feature type="domain" description="DH" evidence="4">
    <location>
        <begin position="820"/>
        <end position="951"/>
    </location>
</feature>
<sequence length="1217" mass="137150">MKHSFAEGNVNALLEACLNSDEKHLQQLLDNFNAQNIGLDFYYDDNGRTLLHILASYPDFKYWKLLLNSFIYLDSTDSSLQTALHIAVLNKNVEACRALLKFNVSFTAEDEKGFNPVQLAFLSNDKDVLDSFLDFNLPFKYMYNNKHSIAKLCFDNNCIESFEYLCQIFKAGSLMEIDEDGKAIIHYAAQLSNKSFMQILLDYNVDINQKTTKPRSNTANSDDPNSVGLTALDIATNPEVIELLAYRGAVCSREQKEFVKDIVQRVNKDREIFNDMKEPIDIVDYNNYTPLIYALLNKHSRSSKQSQLSLIQQLLDKKANPNFFTSTTTAYHIAAETKNIEAIKLFLKYQQPPAMTSRDSVGKTCIIYAVESEDPETVKVLVTGQKVSQYDYDTLAKLLFSFDDDIASQMAGPLIEGGFPPDTKTPNGESLLYAAVKNCKPMLAEVCIKLSQLSQADLDNLLVEAVMNECPVVPTLLKCGASITMYHGRPLFHFTAKHRTSDALIALMKDPNQNKTSVDTRGNTYVHYAALLANPRAIKDSFSILKLDANTQNSEEETPLHILTQSGGPSYRQCFEALIENNANPLIVNKMKQNILHYAARYGHTDVLDFLLNQGGLTEEQKNQLYDQQDANGFTPLESALLANMTEAGRKLTKLKAHPIFDSPLTYSSIKAFLDRGLSPNVFDKDDSPLINNVVELYDENKPNDCITLVQLLLDAGANSSLVDSKTESAFHHALRKKDINLCKMLMDAGSSFLVGRPLNVICEEMNLKEIGAMIKKPLRRACAALELCDIFKNACKEYTAAFELLNDELRKCPEVQLYIPEMENMQRLMDMFVARLAPIVNIMKPTTNLGDIFIYFVDAFAGSINVSTAYCAAKAVIDKSPNIAPMLNNTCKLSRNNLNDLLIIPVQIMTRLGSLVEAILVNTNADTDDYKALQKTYTKFMALGIETNERQLIFDSQKKLEQIHILYNNVRFFAQDVLVIYENFTIVQYTEPPTFKPIGNYQDWGLSFFSCETPSGLQQKYFKASSSDLKDMLSGESLTIFFFRKFVLFGQLMKDDKFQLIYRCNTDEILFDFGAQHGPDGFVIWTPIGKLHLKVNNKGGGIGGDFVKKQWRVSATKLYAPDPATEESPVNGETVHVAWVSKQTNCVHTTRAIIRDCKNREEARQKILKYLKDKKVDFIEIPNAEGEIQPLVLSHFITYRPPKGQSSDVLSDFLVR</sequence>
<dbReference type="Proteomes" id="UP000001542">
    <property type="component" value="Unassembled WGS sequence"/>
</dbReference>
<feature type="repeat" description="ANK" evidence="3">
    <location>
        <begin position="79"/>
        <end position="111"/>
    </location>
</feature>
<dbReference type="Pfam" id="PF00621">
    <property type="entry name" value="RhoGEF"/>
    <property type="match status" value="1"/>
</dbReference>
<dbReference type="OMA" id="SNITHWI"/>
<dbReference type="KEGG" id="tva:5464024"/>
<dbReference type="eggNOG" id="KOG4177">
    <property type="taxonomic scope" value="Eukaryota"/>
</dbReference>
<evidence type="ECO:0000256" key="3">
    <source>
        <dbReference type="PROSITE-ProRule" id="PRU00023"/>
    </source>
</evidence>
<evidence type="ECO:0000256" key="2">
    <source>
        <dbReference type="ARBA" id="ARBA00023043"/>
    </source>
</evidence>
<evidence type="ECO:0000313" key="5">
    <source>
        <dbReference type="EMBL" id="EAY18514.1"/>
    </source>
</evidence>
<dbReference type="RefSeq" id="XP_001579500.1">
    <property type="nucleotide sequence ID" value="XM_001579450.1"/>
</dbReference>
<evidence type="ECO:0000259" key="4">
    <source>
        <dbReference type="PROSITE" id="PS50010"/>
    </source>
</evidence>
<dbReference type="InterPro" id="IPR036770">
    <property type="entry name" value="Ankyrin_rpt-contain_sf"/>
</dbReference>
<dbReference type="OrthoDB" id="5406014at2759"/>
<proteinExistence type="predicted"/>
<dbReference type="Gene3D" id="1.20.900.10">
    <property type="entry name" value="Dbl homology (DH) domain"/>
    <property type="match status" value="1"/>
</dbReference>
<dbReference type="SUPFAM" id="SSF48403">
    <property type="entry name" value="Ankyrin repeat"/>
    <property type="match status" value="3"/>
</dbReference>
<gene>
    <name evidence="5" type="ORF">TVAG_083690</name>
</gene>
<feature type="repeat" description="ANK" evidence="3">
    <location>
        <begin position="591"/>
        <end position="623"/>
    </location>
</feature>
<dbReference type="PANTHER" id="PTHR24198:SF165">
    <property type="entry name" value="ANKYRIN REPEAT-CONTAINING PROTEIN-RELATED"/>
    <property type="match status" value="1"/>
</dbReference>
<reference evidence="5" key="1">
    <citation type="submission" date="2006-10" db="EMBL/GenBank/DDBJ databases">
        <authorList>
            <person name="Amadeo P."/>
            <person name="Zhao Q."/>
            <person name="Wortman J."/>
            <person name="Fraser-Liggett C."/>
            <person name="Carlton J."/>
        </authorList>
    </citation>
    <scope>NUCLEOTIDE SEQUENCE</scope>
    <source>
        <strain evidence="5">G3</strain>
    </source>
</reference>
<dbReference type="GO" id="GO:0005085">
    <property type="term" value="F:guanyl-nucleotide exchange factor activity"/>
    <property type="evidence" value="ECO:0007669"/>
    <property type="project" value="InterPro"/>
</dbReference>
<keyword evidence="6" id="KW-1185">Reference proteome</keyword>
<keyword evidence="2 3" id="KW-0040">ANK repeat</keyword>
<dbReference type="STRING" id="5722.A2DM94"/>
<dbReference type="SMR" id="A2DM94"/>
<dbReference type="Pfam" id="PF12796">
    <property type="entry name" value="Ank_2"/>
    <property type="match status" value="2"/>
</dbReference>
<dbReference type="PROSITE" id="PS50088">
    <property type="entry name" value="ANK_REPEAT"/>
    <property type="match status" value="3"/>
</dbReference>
<reference evidence="5" key="2">
    <citation type="journal article" date="2007" name="Science">
        <title>Draft genome sequence of the sexually transmitted pathogen Trichomonas vaginalis.</title>
        <authorList>
            <person name="Carlton J.M."/>
            <person name="Hirt R.P."/>
            <person name="Silva J.C."/>
            <person name="Delcher A.L."/>
            <person name="Schatz M."/>
            <person name="Zhao Q."/>
            <person name="Wortman J.R."/>
            <person name="Bidwell S.L."/>
            <person name="Alsmark U.C.M."/>
            <person name="Besteiro S."/>
            <person name="Sicheritz-Ponten T."/>
            <person name="Noel C.J."/>
            <person name="Dacks J.B."/>
            <person name="Foster P.G."/>
            <person name="Simillion C."/>
            <person name="Van de Peer Y."/>
            <person name="Miranda-Saavedra D."/>
            <person name="Barton G.J."/>
            <person name="Westrop G.D."/>
            <person name="Mueller S."/>
            <person name="Dessi D."/>
            <person name="Fiori P.L."/>
            <person name="Ren Q."/>
            <person name="Paulsen I."/>
            <person name="Zhang H."/>
            <person name="Bastida-Corcuera F.D."/>
            <person name="Simoes-Barbosa A."/>
            <person name="Brown M.T."/>
            <person name="Hayes R.D."/>
            <person name="Mukherjee M."/>
            <person name="Okumura C.Y."/>
            <person name="Schneider R."/>
            <person name="Smith A.J."/>
            <person name="Vanacova S."/>
            <person name="Villalvazo M."/>
            <person name="Haas B.J."/>
            <person name="Pertea M."/>
            <person name="Feldblyum T.V."/>
            <person name="Utterback T.R."/>
            <person name="Shu C.L."/>
            <person name="Osoegawa K."/>
            <person name="de Jong P.J."/>
            <person name="Hrdy I."/>
            <person name="Horvathova L."/>
            <person name="Zubacova Z."/>
            <person name="Dolezal P."/>
            <person name="Malik S.B."/>
            <person name="Logsdon J.M. Jr."/>
            <person name="Henze K."/>
            <person name="Gupta A."/>
            <person name="Wang C.C."/>
            <person name="Dunne R.L."/>
            <person name="Upcroft J.A."/>
            <person name="Upcroft P."/>
            <person name="White O."/>
            <person name="Salzberg S.L."/>
            <person name="Tang P."/>
            <person name="Chiu C.-H."/>
            <person name="Lee Y.-S."/>
            <person name="Embley T.M."/>
            <person name="Coombs G.H."/>
            <person name="Mottram J.C."/>
            <person name="Tachezy J."/>
            <person name="Fraser-Liggett C.M."/>
            <person name="Johnson P.J."/>
        </authorList>
    </citation>
    <scope>NUCLEOTIDE SEQUENCE [LARGE SCALE GENOMIC DNA]</scope>
    <source>
        <strain evidence="5">G3</strain>
    </source>
</reference>
<dbReference type="Pfam" id="PF13637">
    <property type="entry name" value="Ank_4"/>
    <property type="match status" value="1"/>
</dbReference>
<dbReference type="EMBL" id="DS113218">
    <property type="protein sequence ID" value="EAY18514.1"/>
    <property type="molecule type" value="Genomic_DNA"/>
</dbReference>
<evidence type="ECO:0000256" key="1">
    <source>
        <dbReference type="ARBA" id="ARBA00022737"/>
    </source>
</evidence>
<dbReference type="PANTHER" id="PTHR24198">
    <property type="entry name" value="ANKYRIN REPEAT AND PROTEIN KINASE DOMAIN-CONTAINING PROTEIN"/>
    <property type="match status" value="1"/>
</dbReference>
<dbReference type="VEuPathDB" id="TrichDB:TVAGG3_0983620"/>
<evidence type="ECO:0000313" key="6">
    <source>
        <dbReference type="Proteomes" id="UP000001542"/>
    </source>
</evidence>